<comment type="caution">
    <text evidence="1">The sequence shown here is derived from an EMBL/GenBank/DDBJ whole genome shotgun (WGS) entry which is preliminary data.</text>
</comment>
<name>A0ABT0WKD8_9BURK</name>
<organism evidence="1 2">
    <name type="scientific">Janthinobacterium kumbetense</name>
    <dbReference type="NCBI Taxonomy" id="2950280"/>
    <lineage>
        <taxon>Bacteria</taxon>
        <taxon>Pseudomonadati</taxon>
        <taxon>Pseudomonadota</taxon>
        <taxon>Betaproteobacteria</taxon>
        <taxon>Burkholderiales</taxon>
        <taxon>Oxalobacteraceae</taxon>
        <taxon>Janthinobacterium</taxon>
    </lineage>
</organism>
<dbReference type="RefSeq" id="WP_251348476.1">
    <property type="nucleotide sequence ID" value="NZ_JAMQGR010000001.1"/>
</dbReference>
<keyword evidence="2" id="KW-1185">Reference proteome</keyword>
<evidence type="ECO:0000313" key="2">
    <source>
        <dbReference type="Proteomes" id="UP001202243"/>
    </source>
</evidence>
<accession>A0ABT0WKD8</accession>
<gene>
    <name evidence="1" type="ORF">NCG91_02780</name>
</gene>
<reference evidence="1 2" key="1">
    <citation type="submission" date="2022-06" db="EMBL/GenBank/DDBJ databases">
        <title>Janthinobacterium kumbetensis sp. nov., isolated from spring water in Turkey.</title>
        <authorList>
            <person name="Inan Bektas K."/>
            <person name="Belduz A.A."/>
            <person name="Canakci S."/>
            <person name="Nalcaoglu A."/>
            <person name="Ceylan E."/>
            <person name="Kati H."/>
        </authorList>
    </citation>
    <scope>NUCLEOTIDE SEQUENCE [LARGE SCALE GENOMIC DNA]</scope>
    <source>
        <strain evidence="1 2">GK</strain>
    </source>
</reference>
<sequence>MEGNTDSRTCEERCSDRVRTPAERAIIYAGVLGGLSLEQLNNLLAQTNTRCVPAASYESMKKTYVPFWIAGMETKGEGPNIFGKEIYHPTPWGRLNAAADVDD</sequence>
<protein>
    <submittedName>
        <fullName evidence="1">Uncharacterized protein</fullName>
    </submittedName>
</protein>
<dbReference type="EMBL" id="JAMQGR010000001">
    <property type="protein sequence ID" value="MCM2564505.1"/>
    <property type="molecule type" value="Genomic_DNA"/>
</dbReference>
<dbReference type="Proteomes" id="UP001202243">
    <property type="component" value="Unassembled WGS sequence"/>
</dbReference>
<evidence type="ECO:0000313" key="1">
    <source>
        <dbReference type="EMBL" id="MCM2564505.1"/>
    </source>
</evidence>
<proteinExistence type="predicted"/>